<protein>
    <submittedName>
        <fullName evidence="5">Purine catabolism regulatory protein</fullName>
    </submittedName>
</protein>
<dbReference type="InterPro" id="IPR041522">
    <property type="entry name" value="CdaR_GGDEF"/>
</dbReference>
<comment type="caution">
    <text evidence="5">The sequence shown here is derived from an EMBL/GenBank/DDBJ whole genome shotgun (WGS) entry which is preliminary data.</text>
</comment>
<evidence type="ECO:0000259" key="4">
    <source>
        <dbReference type="Pfam" id="PF17853"/>
    </source>
</evidence>
<dbReference type="Gene3D" id="1.10.10.2840">
    <property type="entry name" value="PucR C-terminal helix-turn-helix domain"/>
    <property type="match status" value="1"/>
</dbReference>
<dbReference type="Pfam" id="PF13556">
    <property type="entry name" value="HTH_30"/>
    <property type="match status" value="1"/>
</dbReference>
<feature type="domain" description="Purine catabolism PurC-like" evidence="2">
    <location>
        <begin position="20"/>
        <end position="125"/>
    </location>
</feature>
<proteinExistence type="inferred from homology"/>
<dbReference type="PANTHER" id="PTHR33744">
    <property type="entry name" value="CARBOHYDRATE DIACID REGULATOR"/>
    <property type="match status" value="1"/>
</dbReference>
<dbReference type="InterPro" id="IPR042070">
    <property type="entry name" value="PucR_C-HTH_sf"/>
</dbReference>
<feature type="domain" description="PucR C-terminal helix-turn-helix" evidence="3">
    <location>
        <begin position="453"/>
        <end position="510"/>
    </location>
</feature>
<dbReference type="InterPro" id="IPR051448">
    <property type="entry name" value="CdaR-like_regulators"/>
</dbReference>
<dbReference type="Pfam" id="PF17853">
    <property type="entry name" value="GGDEF_2"/>
    <property type="match status" value="1"/>
</dbReference>
<evidence type="ECO:0000259" key="2">
    <source>
        <dbReference type="Pfam" id="PF07905"/>
    </source>
</evidence>
<reference evidence="5" key="1">
    <citation type="submission" date="2019-08" db="EMBL/GenBank/DDBJ databases">
        <authorList>
            <person name="Kucharzyk K."/>
            <person name="Murdoch R.W."/>
            <person name="Higgins S."/>
            <person name="Loffler F."/>
        </authorList>
    </citation>
    <scope>NUCLEOTIDE SEQUENCE</scope>
</reference>
<feature type="domain" description="CdaR GGDEF-like" evidence="4">
    <location>
        <begin position="273"/>
        <end position="397"/>
    </location>
</feature>
<dbReference type="EMBL" id="VSSQ01000010">
    <property type="protein sequence ID" value="MPL59825.1"/>
    <property type="molecule type" value="Genomic_DNA"/>
</dbReference>
<accession>A0A644SYX4</accession>
<comment type="similarity">
    <text evidence="1">Belongs to the CdaR family.</text>
</comment>
<organism evidence="5">
    <name type="scientific">bioreactor metagenome</name>
    <dbReference type="NCBI Taxonomy" id="1076179"/>
    <lineage>
        <taxon>unclassified sequences</taxon>
        <taxon>metagenomes</taxon>
        <taxon>ecological metagenomes</taxon>
    </lineage>
</organism>
<evidence type="ECO:0000313" key="5">
    <source>
        <dbReference type="EMBL" id="MPL59825.1"/>
    </source>
</evidence>
<name>A0A644SYX4_9ZZZZ</name>
<dbReference type="InterPro" id="IPR012914">
    <property type="entry name" value="PucR_dom"/>
</dbReference>
<dbReference type="InterPro" id="IPR025736">
    <property type="entry name" value="PucR_C-HTH_dom"/>
</dbReference>
<sequence length="519" mass="57996">MPISVGEMLNIIKEYNITGIAGTKGLSTRFIKTCVVIDVPDAHLWVHGGEFLITSGYLFYKNPLELLELIEGSALAGAAALGIKIGRFIGDLPKQVIELADKLDFPLLNIPPQVNHSDLITQVLSVVVNARFKVLSQSSTIQDFFINQVVSGSPIENILDGYERFTNCPIQLLQDGSDVPVNSQGMKKIKDENSISPQVDTLTFAGKHVGTLRYLNQREPSDELAKVALVNAKTALMILIQQNLALHDAEKRHSEDLLRDLLFRRGMPIQDQIALSSLIGWAHEGQALAALIKIPEQFLHNRSRAYDLDSFSRICANTVKIRIKNALFTELSGTAVFVLPVENETADEYQLYTLMDSIRKEIEGKESLPLIVALGSIKESLVKVSESYVEARETLEILERSHSFRKTARWDEMDLERILILIHGTDAGRNLIQKCLGPLLHEDKTHISKSSGLVDTLDAYAENNWSMKETAEKLSIHYNTLKYRLQKITLLTGLDIQDSQTRIEMSIALALLKMNNKTQ</sequence>
<dbReference type="AlphaFoldDB" id="A0A644SYX4"/>
<dbReference type="Pfam" id="PF07905">
    <property type="entry name" value="PucR"/>
    <property type="match status" value="1"/>
</dbReference>
<evidence type="ECO:0000259" key="3">
    <source>
        <dbReference type="Pfam" id="PF13556"/>
    </source>
</evidence>
<evidence type="ECO:0000256" key="1">
    <source>
        <dbReference type="ARBA" id="ARBA00006754"/>
    </source>
</evidence>
<gene>
    <name evidence="5" type="primary">pucR_1</name>
    <name evidence="5" type="ORF">SDC9_05381</name>
</gene>